<keyword evidence="3 7" id="KW-0479">Metal-binding</keyword>
<proteinExistence type="inferred from homology"/>
<evidence type="ECO:0000256" key="2">
    <source>
        <dbReference type="ARBA" id="ARBA00010617"/>
    </source>
</evidence>
<keyword evidence="4 8" id="KW-0560">Oxidoreductase</keyword>
<dbReference type="PROSITE" id="PS00086">
    <property type="entry name" value="CYTOCHROME_P450"/>
    <property type="match status" value="1"/>
</dbReference>
<dbReference type="GO" id="GO:0006082">
    <property type="term" value="P:organic acid metabolic process"/>
    <property type="evidence" value="ECO:0007669"/>
    <property type="project" value="TreeGrafter"/>
</dbReference>
<evidence type="ECO:0000256" key="6">
    <source>
        <dbReference type="ARBA" id="ARBA00023033"/>
    </source>
</evidence>
<evidence type="ECO:0000313" key="10">
    <source>
        <dbReference type="Proteomes" id="UP001331761"/>
    </source>
</evidence>
<dbReference type="InterPro" id="IPR002401">
    <property type="entry name" value="Cyt_P450_E_grp-I"/>
</dbReference>
<comment type="caution">
    <text evidence="9">The sequence shown here is derived from an EMBL/GenBank/DDBJ whole genome shotgun (WGS) entry which is preliminary data.</text>
</comment>
<dbReference type="GO" id="GO:0020037">
    <property type="term" value="F:heme binding"/>
    <property type="evidence" value="ECO:0007669"/>
    <property type="project" value="InterPro"/>
</dbReference>
<dbReference type="InterPro" id="IPR050182">
    <property type="entry name" value="Cytochrome_P450_fam2"/>
</dbReference>
<accession>A0AAN8IBE2</accession>
<dbReference type="InterPro" id="IPR036396">
    <property type="entry name" value="Cyt_P450_sf"/>
</dbReference>
<name>A0AAN8IBE2_TRICO</name>
<gene>
    <name evidence="9" type="ORF">GCK32_003314</name>
</gene>
<dbReference type="AlphaFoldDB" id="A0AAN8IBE2"/>
<comment type="cofactor">
    <cofactor evidence="1 7">
        <name>heme</name>
        <dbReference type="ChEBI" id="CHEBI:30413"/>
    </cofactor>
</comment>
<dbReference type="GO" id="GO:0016712">
    <property type="term" value="F:oxidoreductase activity, acting on paired donors, with incorporation or reduction of molecular oxygen, reduced flavin or flavoprotein as one donor, and incorporation of one atom of oxygen"/>
    <property type="evidence" value="ECO:0007669"/>
    <property type="project" value="TreeGrafter"/>
</dbReference>
<dbReference type="PANTHER" id="PTHR24300">
    <property type="entry name" value="CYTOCHROME P450 508A4-RELATED"/>
    <property type="match status" value="1"/>
</dbReference>
<dbReference type="Gene3D" id="1.10.630.10">
    <property type="entry name" value="Cytochrome P450"/>
    <property type="match status" value="1"/>
</dbReference>
<keyword evidence="6 8" id="KW-0503">Monooxygenase</keyword>
<organism evidence="9 10">
    <name type="scientific">Trichostrongylus colubriformis</name>
    <name type="common">Black scour worm</name>
    <dbReference type="NCBI Taxonomy" id="6319"/>
    <lineage>
        <taxon>Eukaryota</taxon>
        <taxon>Metazoa</taxon>
        <taxon>Ecdysozoa</taxon>
        <taxon>Nematoda</taxon>
        <taxon>Chromadorea</taxon>
        <taxon>Rhabditida</taxon>
        <taxon>Rhabditina</taxon>
        <taxon>Rhabditomorpha</taxon>
        <taxon>Strongyloidea</taxon>
        <taxon>Trichostrongylidae</taxon>
        <taxon>Trichostrongylus</taxon>
    </lineage>
</organism>
<keyword evidence="5 7" id="KW-0408">Iron</keyword>
<evidence type="ECO:0000256" key="7">
    <source>
        <dbReference type="PIRSR" id="PIRSR602401-1"/>
    </source>
</evidence>
<dbReference type="Pfam" id="PF00067">
    <property type="entry name" value="p450"/>
    <property type="match status" value="1"/>
</dbReference>
<dbReference type="PANTHER" id="PTHR24300:SF369">
    <property type="entry name" value="CYTOCHROME P450 FAMILY"/>
    <property type="match status" value="1"/>
</dbReference>
<dbReference type="PRINTS" id="PR00385">
    <property type="entry name" value="P450"/>
</dbReference>
<sequence length="493" mass="56823">MLLLFTTLLTAAFIFYHTYWKRRNLPPGPIPLPFIGNLLTLSFYEPGYEAFRLWKKKYGRCFTFWMADRPAIVLADYELMKQTLIKDGGAYTGRQDVPLSRVMRGGDYGITATTGGLWQQHRRFALHVFKDFGMGKDIMQERVLDEVKDFLSKCELKPGEPLDLRDHIDSAVGSIINAVLFGFRFDESNMDQFYRQKAVLVRVMELGAQPAFIMFMLFPSLGILPFFKAYSKEVKENGEVLFNMFDEQIEIHKAQIDFDCEENADYVEAYLKEQKRLENEPENGGFTHAQLRNMCFDLWMAGMETTSNTLYWGVLYVVLHDEVQKSIHSEMDTVIGCDRLITNADRSEMHYMNAVINEIQRVANLLPLNVFHETTCDVNIDGYHIPSGTLVLPQISTVMYDEKVFPNPYDFDPSRHLAEDGTFVRIDEMIPFSMGKRQCLGESLARMELFLFLANFFHKFEVSTHGDQPPSTVKKFGGTVRAQDFCVVLKPRN</sequence>
<evidence type="ECO:0000256" key="4">
    <source>
        <dbReference type="ARBA" id="ARBA00023002"/>
    </source>
</evidence>
<evidence type="ECO:0000256" key="5">
    <source>
        <dbReference type="ARBA" id="ARBA00023004"/>
    </source>
</evidence>
<dbReference type="SUPFAM" id="SSF48264">
    <property type="entry name" value="Cytochrome P450"/>
    <property type="match status" value="1"/>
</dbReference>
<dbReference type="GO" id="GO:0005506">
    <property type="term" value="F:iron ion binding"/>
    <property type="evidence" value="ECO:0007669"/>
    <property type="project" value="InterPro"/>
</dbReference>
<evidence type="ECO:0000313" key="9">
    <source>
        <dbReference type="EMBL" id="KAK5967949.1"/>
    </source>
</evidence>
<dbReference type="PRINTS" id="PR00463">
    <property type="entry name" value="EP450I"/>
</dbReference>
<dbReference type="FunFam" id="1.10.630.10:FF:000036">
    <property type="entry name" value="CYtochrome P450 family"/>
    <property type="match status" value="1"/>
</dbReference>
<comment type="similarity">
    <text evidence="2 8">Belongs to the cytochrome P450 family.</text>
</comment>
<reference evidence="9 10" key="1">
    <citation type="submission" date="2019-10" db="EMBL/GenBank/DDBJ databases">
        <title>Assembly and Annotation for the nematode Trichostrongylus colubriformis.</title>
        <authorList>
            <person name="Martin J."/>
        </authorList>
    </citation>
    <scope>NUCLEOTIDE SEQUENCE [LARGE SCALE GENOMIC DNA]</scope>
    <source>
        <strain evidence="9">G859</strain>
        <tissue evidence="9">Whole worm</tissue>
    </source>
</reference>
<dbReference type="CDD" id="cd20617">
    <property type="entry name" value="CYP1_2-like"/>
    <property type="match status" value="1"/>
</dbReference>
<feature type="binding site" description="axial binding residue" evidence="7">
    <location>
        <position position="439"/>
    </location>
    <ligand>
        <name>heme</name>
        <dbReference type="ChEBI" id="CHEBI:30413"/>
    </ligand>
    <ligandPart>
        <name>Fe</name>
        <dbReference type="ChEBI" id="CHEBI:18248"/>
    </ligandPart>
</feature>
<dbReference type="Proteomes" id="UP001331761">
    <property type="component" value="Unassembled WGS sequence"/>
</dbReference>
<evidence type="ECO:0000256" key="1">
    <source>
        <dbReference type="ARBA" id="ARBA00001971"/>
    </source>
</evidence>
<evidence type="ECO:0000256" key="3">
    <source>
        <dbReference type="ARBA" id="ARBA00022723"/>
    </source>
</evidence>
<dbReference type="GO" id="GO:0006805">
    <property type="term" value="P:xenobiotic metabolic process"/>
    <property type="evidence" value="ECO:0007669"/>
    <property type="project" value="TreeGrafter"/>
</dbReference>
<dbReference type="InterPro" id="IPR001128">
    <property type="entry name" value="Cyt_P450"/>
</dbReference>
<keyword evidence="10" id="KW-1185">Reference proteome</keyword>
<dbReference type="GO" id="GO:0005737">
    <property type="term" value="C:cytoplasm"/>
    <property type="evidence" value="ECO:0007669"/>
    <property type="project" value="TreeGrafter"/>
</dbReference>
<dbReference type="EMBL" id="WIXE01021895">
    <property type="protein sequence ID" value="KAK5967949.1"/>
    <property type="molecule type" value="Genomic_DNA"/>
</dbReference>
<evidence type="ECO:0000256" key="8">
    <source>
        <dbReference type="RuleBase" id="RU000461"/>
    </source>
</evidence>
<protein>
    <submittedName>
        <fullName evidence="9">Unspecific monooxygenase</fullName>
    </submittedName>
</protein>
<keyword evidence="7 8" id="KW-0349">Heme</keyword>
<dbReference type="InterPro" id="IPR017972">
    <property type="entry name" value="Cyt_P450_CS"/>
</dbReference>